<sequence>MAHVQNFSLLSFLLPLKTSSKILSFSPVLHLSNSRSSVLVLSCSTRKAVPFTEQDLLQAVAESTDKILPCVRTYENDLTRLTLVGAVDFEQALTAAAADGGEAATEHINSGMPAMVVETVFPGSSGDHSTVSTRLFLPARKVKEKATKLRRSLSQDMLSSTSSRNILAMTFRQVVLQQLWNFDLVVFRPGTERNMEDLENPREVPASFTLSLSDEHLISMLAEAICTFALQSTERQFINNFSSRNAGNSKYHWLKPSYYSQLKKIGGSDFSAWTSEYVSTYRLEIDNDRLNGAKFEGWRRSTQNRWEVLLTHSQMIGLADSLDMYYEDPYSLPDKQLSCGVAAKLVKLPNIKRTSSLLKMLSVTLASGIFLVTISALGQLCFPYFRKFEKAPAEHRRASTSEVHGALRQFLDATELEEFCVSVVKKVKDAYGWPGDIKRQDGTGALIGEIPTYLRSMGADDSNSEGISTVSTALENIDSDARTSAQDIASYQVVFSSNGAIIGFQPLSRVAVNHWAANPLAKELYGGRKLSPGLIEPGLKVPHPSEVVVLELLMSIKPGACFALARPFR</sequence>
<evidence type="ECO:0000313" key="1">
    <source>
        <dbReference type="EMBL" id="KAJ7968634.1"/>
    </source>
</evidence>
<dbReference type="Proteomes" id="UP001163823">
    <property type="component" value="Chromosome 5"/>
</dbReference>
<accession>A0AAD7M2D3</accession>
<proteinExistence type="predicted"/>
<dbReference type="PANTHER" id="PTHR35694:SF1">
    <property type="entry name" value="DENEDDYLASE"/>
    <property type="match status" value="1"/>
</dbReference>
<organism evidence="1 2">
    <name type="scientific">Quillaja saponaria</name>
    <name type="common">Soap bark tree</name>
    <dbReference type="NCBI Taxonomy" id="32244"/>
    <lineage>
        <taxon>Eukaryota</taxon>
        <taxon>Viridiplantae</taxon>
        <taxon>Streptophyta</taxon>
        <taxon>Embryophyta</taxon>
        <taxon>Tracheophyta</taxon>
        <taxon>Spermatophyta</taxon>
        <taxon>Magnoliopsida</taxon>
        <taxon>eudicotyledons</taxon>
        <taxon>Gunneridae</taxon>
        <taxon>Pentapetalae</taxon>
        <taxon>rosids</taxon>
        <taxon>fabids</taxon>
        <taxon>Fabales</taxon>
        <taxon>Quillajaceae</taxon>
        <taxon>Quillaja</taxon>
    </lineage>
</organism>
<protein>
    <submittedName>
        <fullName evidence="1">Deneddylase</fullName>
    </submittedName>
</protein>
<dbReference type="EMBL" id="JARAOO010000005">
    <property type="protein sequence ID" value="KAJ7968634.1"/>
    <property type="molecule type" value="Genomic_DNA"/>
</dbReference>
<evidence type="ECO:0000313" key="2">
    <source>
        <dbReference type="Proteomes" id="UP001163823"/>
    </source>
</evidence>
<reference evidence="1" key="1">
    <citation type="journal article" date="2023" name="Science">
        <title>Elucidation of the pathway for biosynthesis of saponin adjuvants from the soapbark tree.</title>
        <authorList>
            <person name="Reed J."/>
            <person name="Orme A."/>
            <person name="El-Demerdash A."/>
            <person name="Owen C."/>
            <person name="Martin L.B.B."/>
            <person name="Misra R.C."/>
            <person name="Kikuchi S."/>
            <person name="Rejzek M."/>
            <person name="Martin A.C."/>
            <person name="Harkess A."/>
            <person name="Leebens-Mack J."/>
            <person name="Louveau T."/>
            <person name="Stephenson M.J."/>
            <person name="Osbourn A."/>
        </authorList>
    </citation>
    <scope>NUCLEOTIDE SEQUENCE</scope>
    <source>
        <strain evidence="1">S10</strain>
    </source>
</reference>
<keyword evidence="2" id="KW-1185">Reference proteome</keyword>
<dbReference type="AlphaFoldDB" id="A0AAD7M2D3"/>
<dbReference type="PANTHER" id="PTHR35694">
    <property type="entry name" value="DENEDDYLASE"/>
    <property type="match status" value="1"/>
</dbReference>
<comment type="caution">
    <text evidence="1">The sequence shown here is derived from an EMBL/GenBank/DDBJ whole genome shotgun (WGS) entry which is preliminary data.</text>
</comment>
<name>A0AAD7M2D3_QUISA</name>
<gene>
    <name evidence="1" type="ORF">O6P43_012704</name>
</gene>